<keyword evidence="2" id="KW-1185">Reference proteome</keyword>
<organism evidence="1 2">
    <name type="scientific">Nicotiana attenuata</name>
    <name type="common">Coyote tobacco</name>
    <dbReference type="NCBI Taxonomy" id="49451"/>
    <lineage>
        <taxon>Eukaryota</taxon>
        <taxon>Viridiplantae</taxon>
        <taxon>Streptophyta</taxon>
        <taxon>Embryophyta</taxon>
        <taxon>Tracheophyta</taxon>
        <taxon>Spermatophyta</taxon>
        <taxon>Magnoliopsida</taxon>
        <taxon>eudicotyledons</taxon>
        <taxon>Gunneridae</taxon>
        <taxon>Pentapetalae</taxon>
        <taxon>asterids</taxon>
        <taxon>lamiids</taxon>
        <taxon>Solanales</taxon>
        <taxon>Solanaceae</taxon>
        <taxon>Nicotianoideae</taxon>
        <taxon>Nicotianeae</taxon>
        <taxon>Nicotiana</taxon>
    </lineage>
</organism>
<dbReference type="AlphaFoldDB" id="A0A1J6I6N7"/>
<evidence type="ECO:0000313" key="1">
    <source>
        <dbReference type="EMBL" id="OIT00677.1"/>
    </source>
</evidence>
<protein>
    <submittedName>
        <fullName evidence="1">Uncharacterized protein</fullName>
    </submittedName>
</protein>
<name>A0A1J6I6N7_NICAT</name>
<sequence>MFSARGSIKLIGGLISSKFRPNKRISLKIKEQMHNQTNIPFKQQSSLKSENLRSNRVRINLQLSNGQGS</sequence>
<gene>
    <name evidence="1" type="ORF">A4A49_13299</name>
</gene>
<dbReference type="Gramene" id="OIT00677">
    <property type="protein sequence ID" value="OIT00677"/>
    <property type="gene ID" value="A4A49_13299"/>
</dbReference>
<evidence type="ECO:0000313" key="2">
    <source>
        <dbReference type="Proteomes" id="UP000187609"/>
    </source>
</evidence>
<dbReference type="EMBL" id="MJEQ01037189">
    <property type="protein sequence ID" value="OIT00677.1"/>
    <property type="molecule type" value="Genomic_DNA"/>
</dbReference>
<reference evidence="1" key="1">
    <citation type="submission" date="2016-11" db="EMBL/GenBank/DDBJ databases">
        <title>The genome of Nicotiana attenuata.</title>
        <authorList>
            <person name="Xu S."/>
            <person name="Brockmoeller T."/>
            <person name="Gaquerel E."/>
            <person name="Navarro A."/>
            <person name="Kuhl H."/>
            <person name="Gase K."/>
            <person name="Ling Z."/>
            <person name="Zhou W."/>
            <person name="Kreitzer C."/>
            <person name="Stanke M."/>
            <person name="Tang H."/>
            <person name="Lyons E."/>
            <person name="Pandey P."/>
            <person name="Pandey S.P."/>
            <person name="Timmermann B."/>
            <person name="Baldwin I.T."/>
        </authorList>
    </citation>
    <scope>NUCLEOTIDE SEQUENCE [LARGE SCALE GENOMIC DNA]</scope>
    <source>
        <strain evidence="1">UT</strain>
    </source>
</reference>
<comment type="caution">
    <text evidence="1">The sequence shown here is derived from an EMBL/GenBank/DDBJ whole genome shotgun (WGS) entry which is preliminary data.</text>
</comment>
<proteinExistence type="predicted"/>
<dbReference type="Proteomes" id="UP000187609">
    <property type="component" value="Unassembled WGS sequence"/>
</dbReference>
<accession>A0A1J6I6N7</accession>